<dbReference type="InterPro" id="IPR051309">
    <property type="entry name" value="ABCF_ATPase"/>
</dbReference>
<evidence type="ECO:0000256" key="1">
    <source>
        <dbReference type="ARBA" id="ARBA00022737"/>
    </source>
</evidence>
<dbReference type="PANTHER" id="PTHR42855">
    <property type="entry name" value="ABC TRANSPORTER ATP-BINDING SUBUNIT"/>
    <property type="match status" value="1"/>
</dbReference>
<dbReference type="Pfam" id="PF12848">
    <property type="entry name" value="ABC_tran_Xtn"/>
    <property type="match status" value="1"/>
</dbReference>
<dbReference type="PROSITE" id="PS50893">
    <property type="entry name" value="ABC_TRANSPORTER_2"/>
    <property type="match status" value="2"/>
</dbReference>
<dbReference type="InterPro" id="IPR017871">
    <property type="entry name" value="ABC_transporter-like_CS"/>
</dbReference>
<dbReference type="EMBL" id="AP026801">
    <property type="protein sequence ID" value="BDR56651.1"/>
    <property type="molecule type" value="Genomic_DNA"/>
</dbReference>
<dbReference type="FunFam" id="3.40.50.300:FF:000309">
    <property type="entry name" value="ABC transporter ATP-binding protein"/>
    <property type="match status" value="1"/>
</dbReference>
<feature type="domain" description="ABC transporter" evidence="5">
    <location>
        <begin position="4"/>
        <end position="261"/>
    </location>
</feature>
<feature type="coiled-coil region" evidence="4">
    <location>
        <begin position="573"/>
        <end position="630"/>
    </location>
</feature>
<organism evidence="6 7">
    <name type="scientific">Xylocopilactobacillus apis</name>
    <dbReference type="NCBI Taxonomy" id="2932183"/>
    <lineage>
        <taxon>Bacteria</taxon>
        <taxon>Bacillati</taxon>
        <taxon>Bacillota</taxon>
        <taxon>Bacilli</taxon>
        <taxon>Lactobacillales</taxon>
        <taxon>Lactobacillaceae</taxon>
        <taxon>Xylocopilactobacillus</taxon>
    </lineage>
</organism>
<feature type="coiled-coil region" evidence="4">
    <location>
        <begin position="94"/>
        <end position="135"/>
    </location>
</feature>
<dbReference type="Proteomes" id="UP001321804">
    <property type="component" value="Chromosome"/>
</dbReference>
<dbReference type="KEGG" id="xak:KIMC2_12130"/>
<feature type="domain" description="ABC transporter" evidence="5">
    <location>
        <begin position="329"/>
        <end position="542"/>
    </location>
</feature>
<keyword evidence="3 6" id="KW-0067">ATP-binding</keyword>
<dbReference type="GO" id="GO:0003676">
    <property type="term" value="F:nucleic acid binding"/>
    <property type="evidence" value="ECO:0007669"/>
    <property type="project" value="UniProtKB-ARBA"/>
</dbReference>
<dbReference type="InterPro" id="IPR027417">
    <property type="entry name" value="P-loop_NTPase"/>
</dbReference>
<keyword evidence="7" id="KW-1185">Reference proteome</keyword>
<keyword evidence="2" id="KW-0547">Nucleotide-binding</keyword>
<name>A0AAU9D2E2_9LACO</name>
<evidence type="ECO:0000256" key="3">
    <source>
        <dbReference type="ARBA" id="ARBA00022840"/>
    </source>
</evidence>
<dbReference type="FunFam" id="3.40.50.300:FF:000011">
    <property type="entry name" value="Putative ABC transporter ATP-binding component"/>
    <property type="match status" value="1"/>
</dbReference>
<dbReference type="GO" id="GO:0016887">
    <property type="term" value="F:ATP hydrolysis activity"/>
    <property type="evidence" value="ECO:0007669"/>
    <property type="project" value="InterPro"/>
</dbReference>
<dbReference type="Gene3D" id="3.40.50.300">
    <property type="entry name" value="P-loop containing nucleotide triphosphate hydrolases"/>
    <property type="match status" value="2"/>
</dbReference>
<gene>
    <name evidence="6" type="ORF">KIMC2_12130</name>
</gene>
<dbReference type="RefSeq" id="WP_317694971.1">
    <property type="nucleotide sequence ID" value="NZ_AP026801.1"/>
</dbReference>
<dbReference type="GO" id="GO:0005524">
    <property type="term" value="F:ATP binding"/>
    <property type="evidence" value="ECO:0007669"/>
    <property type="project" value="UniProtKB-KW"/>
</dbReference>
<evidence type="ECO:0000259" key="5">
    <source>
        <dbReference type="PROSITE" id="PS50893"/>
    </source>
</evidence>
<protein>
    <submittedName>
        <fullName evidence="6">Multidrug ABC transporter ATP-binding protein</fullName>
    </submittedName>
</protein>
<evidence type="ECO:0000256" key="4">
    <source>
        <dbReference type="SAM" id="Coils"/>
    </source>
</evidence>
<dbReference type="InterPro" id="IPR003593">
    <property type="entry name" value="AAA+_ATPase"/>
</dbReference>
<dbReference type="PANTHER" id="PTHR42855:SF2">
    <property type="entry name" value="DRUG RESISTANCE ABC TRANSPORTER,ATP-BINDING PROTEIN"/>
    <property type="match status" value="1"/>
</dbReference>
<dbReference type="AlphaFoldDB" id="A0AAU9D2E2"/>
<evidence type="ECO:0000256" key="2">
    <source>
        <dbReference type="ARBA" id="ARBA00022741"/>
    </source>
</evidence>
<dbReference type="SUPFAM" id="SSF52540">
    <property type="entry name" value="P-loop containing nucleoside triphosphate hydrolases"/>
    <property type="match status" value="2"/>
</dbReference>
<dbReference type="InterPro" id="IPR032781">
    <property type="entry name" value="ABC_tran_Xtn"/>
</dbReference>
<dbReference type="CDD" id="cd03221">
    <property type="entry name" value="ABCF_EF-3"/>
    <property type="match status" value="2"/>
</dbReference>
<keyword evidence="4" id="KW-0175">Coiled coil</keyword>
<proteinExistence type="predicted"/>
<dbReference type="SMART" id="SM00382">
    <property type="entry name" value="AAA"/>
    <property type="match status" value="2"/>
</dbReference>
<dbReference type="PROSITE" id="PS00211">
    <property type="entry name" value="ABC_TRANSPORTER_1"/>
    <property type="match status" value="2"/>
</dbReference>
<dbReference type="InterPro" id="IPR003439">
    <property type="entry name" value="ABC_transporter-like_ATP-bd"/>
</dbReference>
<keyword evidence="1" id="KW-0677">Repeat</keyword>
<evidence type="ECO:0000313" key="6">
    <source>
        <dbReference type="EMBL" id="BDR56651.1"/>
    </source>
</evidence>
<accession>A0AAU9D2E2</accession>
<dbReference type="Pfam" id="PF00005">
    <property type="entry name" value="ABC_tran"/>
    <property type="match status" value="2"/>
</dbReference>
<sequence length="646" mass="73276">MSILQANNLKKEFNSNIIFENLNLKIEKNEKIGIVGPNGVGKSTLIKMLAKIIPIDGGEIITQPGINVAYLAQDALLDSDLSVYEEMKTVFAPILKIKEKAEQLEQEISKTAQDEEKVNSLLAQYDQAMQKFEKEDGYSIDANIRKILAGFNFPESRYDEPVPNLSGGEKSRLALAKILLKQPDLLFLDEPTNHLDLNTLIWLEDYLKSYHNALVIVSHDQYFLNRVTTRTLAFHHGKFKSYSGNYSFYLTESQKQDVEEEKHYEEQQKEMNKLETFVEKNITRASTTKRAQSKRKQLEKMEIMDHPASEDKSIHLNFNAKKRSGNMVLSTHDLAVGYDGEALVKNINFEVKIGEKIAVIGPNGRGKSTLVKTLIGQIPPISGSFQLGSNVDVGYYDQGFQQLNPEKTVIDQFWDEFPLLEKGDVLKKLAGLLFTGDEVNLKVERLSGGQKARLALLILMEQGNNLLILDEPTNHLDINSKEVLEHALDKYQGTILFVSHDRFFINELADKTIDLTPNGSVTYLGNWDYYSEKNNEPNEKKIVKSETKVKNSAPNDSAKPVLSFEQQKQLRKLTKEQANYEEIIAKNEKILAELQEEAAKPENGYDLDKLNDLTNEIEKTEELLDEAMTAWTEKGEEIDEFNSTLS</sequence>
<reference evidence="6 7" key="1">
    <citation type="journal article" date="2023" name="Microbiol. Spectr.">
        <title>Symbiosis of Carpenter Bees with Uncharacterized Lactic Acid Bacteria Showing NAD Auxotrophy.</title>
        <authorList>
            <person name="Kawasaki S."/>
            <person name="Ozawa K."/>
            <person name="Mori T."/>
            <person name="Yamamoto A."/>
            <person name="Ito M."/>
            <person name="Ohkuma M."/>
            <person name="Sakamoto M."/>
            <person name="Matsutani M."/>
        </authorList>
    </citation>
    <scope>NUCLEOTIDE SEQUENCE [LARGE SCALE GENOMIC DNA]</scope>
    <source>
        <strain evidence="6 7">KimC2</strain>
    </source>
</reference>
<evidence type="ECO:0000313" key="7">
    <source>
        <dbReference type="Proteomes" id="UP001321804"/>
    </source>
</evidence>